<comment type="similarity">
    <text evidence="1 6">Belongs to the MinC family.</text>
</comment>
<dbReference type="EMBL" id="FXBJ01000002">
    <property type="protein sequence ID" value="SMH39153.1"/>
    <property type="molecule type" value="Genomic_DNA"/>
</dbReference>
<accession>A0A1X7NMI4</accession>
<dbReference type="RefSeq" id="WP_085560237.1">
    <property type="nucleotide sequence ID" value="NZ_FOAH01000002.1"/>
</dbReference>
<dbReference type="InterPro" id="IPR016098">
    <property type="entry name" value="CAP/MinC_C"/>
</dbReference>
<dbReference type="Pfam" id="PF03775">
    <property type="entry name" value="MinC_C"/>
    <property type="match status" value="1"/>
</dbReference>
<dbReference type="InterPro" id="IPR036145">
    <property type="entry name" value="MinC_C_sf"/>
</dbReference>
<dbReference type="GO" id="GO:0000902">
    <property type="term" value="P:cell morphogenesis"/>
    <property type="evidence" value="ECO:0007669"/>
    <property type="project" value="InterPro"/>
</dbReference>
<gene>
    <name evidence="6" type="primary">minC</name>
    <name evidence="9" type="ORF">SAMN04488700_2208</name>
</gene>
<dbReference type="InterPro" id="IPR013033">
    <property type="entry name" value="MinC"/>
</dbReference>
<evidence type="ECO:0000256" key="3">
    <source>
        <dbReference type="ARBA" id="ARBA00023210"/>
    </source>
</evidence>
<evidence type="ECO:0000259" key="8">
    <source>
        <dbReference type="Pfam" id="PF22642"/>
    </source>
</evidence>
<dbReference type="Proteomes" id="UP000193435">
    <property type="component" value="Unassembled WGS sequence"/>
</dbReference>
<keyword evidence="10" id="KW-1185">Reference proteome</keyword>
<dbReference type="HAMAP" id="MF_00267">
    <property type="entry name" value="MinC"/>
    <property type="match status" value="1"/>
</dbReference>
<dbReference type="AlphaFoldDB" id="A0A1X7NMI4"/>
<feature type="domain" description="Septum site-determining protein MinC N-terminal" evidence="8">
    <location>
        <begin position="5"/>
        <end position="88"/>
    </location>
</feature>
<feature type="domain" description="Septum formation inhibitor MinC C-terminal" evidence="7">
    <location>
        <begin position="112"/>
        <end position="203"/>
    </location>
</feature>
<keyword evidence="4 6" id="KW-0131">Cell cycle</keyword>
<evidence type="ECO:0000256" key="2">
    <source>
        <dbReference type="ARBA" id="ARBA00022618"/>
    </source>
</evidence>
<proteinExistence type="inferred from homology"/>
<evidence type="ECO:0000256" key="1">
    <source>
        <dbReference type="ARBA" id="ARBA00006291"/>
    </source>
</evidence>
<evidence type="ECO:0000256" key="5">
    <source>
        <dbReference type="ARBA" id="ARBA00046874"/>
    </source>
</evidence>
<reference evidence="9 10" key="1">
    <citation type="submission" date="2017-04" db="EMBL/GenBank/DDBJ databases">
        <authorList>
            <person name="Afonso C.L."/>
            <person name="Miller P.J."/>
            <person name="Scott M.A."/>
            <person name="Spackman E."/>
            <person name="Goraichik I."/>
            <person name="Dimitrov K.M."/>
            <person name="Suarez D.L."/>
            <person name="Swayne D.E."/>
        </authorList>
    </citation>
    <scope>NUCLEOTIDE SEQUENCE [LARGE SCALE GENOMIC DNA]</scope>
    <source>
        <strain evidence="9 10">LMG26642</strain>
    </source>
</reference>
<evidence type="ECO:0000256" key="6">
    <source>
        <dbReference type="HAMAP-Rule" id="MF_00267"/>
    </source>
</evidence>
<organism evidence="9 10">
    <name type="scientific">Carnobacterium iners</name>
    <dbReference type="NCBI Taxonomy" id="1073423"/>
    <lineage>
        <taxon>Bacteria</taxon>
        <taxon>Bacillati</taxon>
        <taxon>Bacillota</taxon>
        <taxon>Bacilli</taxon>
        <taxon>Lactobacillales</taxon>
        <taxon>Carnobacteriaceae</taxon>
        <taxon>Carnobacterium</taxon>
    </lineage>
</organism>
<comment type="subunit">
    <text evidence="5 6">Interacts with MinD and FtsZ.</text>
</comment>
<dbReference type="GO" id="GO:1901891">
    <property type="term" value="P:regulation of cell septum assembly"/>
    <property type="evidence" value="ECO:0007669"/>
    <property type="project" value="InterPro"/>
</dbReference>
<dbReference type="OrthoDB" id="9790810at2"/>
<dbReference type="Gene3D" id="2.160.20.70">
    <property type="match status" value="1"/>
</dbReference>
<dbReference type="PANTHER" id="PTHR34108:SF1">
    <property type="entry name" value="SEPTUM SITE-DETERMINING PROTEIN MINC"/>
    <property type="match status" value="1"/>
</dbReference>
<dbReference type="InterPro" id="IPR005526">
    <property type="entry name" value="Septum_form_inhib_MinC_C"/>
</dbReference>
<comment type="function">
    <text evidence="6">Cell division inhibitor that blocks the formation of polar Z ring septums. Rapidly oscillates between the poles of the cell to destabilize FtsZ filaments that have formed before they mature into polar Z rings. Prevents FtsZ polymerization.</text>
</comment>
<keyword evidence="2 6" id="KW-0132">Cell division</keyword>
<dbReference type="SUPFAM" id="SSF63848">
    <property type="entry name" value="Cell-division inhibitor MinC, C-terminal domain"/>
    <property type="match status" value="1"/>
</dbReference>
<dbReference type="GO" id="GO:0000917">
    <property type="term" value="P:division septum assembly"/>
    <property type="evidence" value="ECO:0007669"/>
    <property type="project" value="UniProtKB-KW"/>
</dbReference>
<dbReference type="Pfam" id="PF22642">
    <property type="entry name" value="MinC_N_1"/>
    <property type="match status" value="1"/>
</dbReference>
<dbReference type="PANTHER" id="PTHR34108">
    <property type="entry name" value="SEPTUM SITE-DETERMINING PROTEIN MINC"/>
    <property type="match status" value="1"/>
</dbReference>
<evidence type="ECO:0000259" key="7">
    <source>
        <dbReference type="Pfam" id="PF03775"/>
    </source>
</evidence>
<name>A0A1X7NMI4_9LACT</name>
<dbReference type="STRING" id="1073423.SAMN04488700_2208"/>
<evidence type="ECO:0000313" key="9">
    <source>
        <dbReference type="EMBL" id="SMH39153.1"/>
    </source>
</evidence>
<keyword evidence="3 6" id="KW-0717">Septation</keyword>
<protein>
    <recommendedName>
        <fullName evidence="6">Probable septum site-determining protein MinC</fullName>
    </recommendedName>
</protein>
<dbReference type="Gene3D" id="3.30.160.540">
    <property type="match status" value="1"/>
</dbReference>
<sequence>MKQSVTLKGSKDGFVLTLNESASFATIVGEIEQLLDHLRTESKKGDSNETNKEILLEVATGNRLLTDKEKKKITKIIKENSQFEIKKISSSVLTYKAAIAWQEANSLQMEMHTIRSGQVLQASGDILFVGKVHPGGIIRANGSIFIIGELHGVAHAGSEGDATAVIVADFQTNAQIRIADSIQIIENKITENLAMKNNEFAFINDLHVLAFENLNHLRKIRPTLGKMLGGLI</sequence>
<evidence type="ECO:0000256" key="4">
    <source>
        <dbReference type="ARBA" id="ARBA00023306"/>
    </source>
</evidence>
<dbReference type="InterPro" id="IPR055219">
    <property type="entry name" value="MinC_N_1"/>
</dbReference>
<evidence type="ECO:0000313" key="10">
    <source>
        <dbReference type="Proteomes" id="UP000193435"/>
    </source>
</evidence>